<dbReference type="Proteomes" id="UP001251528">
    <property type="component" value="Unassembled WGS sequence"/>
</dbReference>
<dbReference type="EMBL" id="JASWJB010000530">
    <property type="protein sequence ID" value="KAK2589904.1"/>
    <property type="molecule type" value="Genomic_DNA"/>
</dbReference>
<dbReference type="AlphaFoldDB" id="A0AAJ0FSG7"/>
<evidence type="ECO:0000313" key="3">
    <source>
        <dbReference type="Proteomes" id="UP001251528"/>
    </source>
</evidence>
<organism evidence="2 3">
    <name type="scientific">Conoideocrella luteorostrata</name>
    <dbReference type="NCBI Taxonomy" id="1105319"/>
    <lineage>
        <taxon>Eukaryota</taxon>
        <taxon>Fungi</taxon>
        <taxon>Dikarya</taxon>
        <taxon>Ascomycota</taxon>
        <taxon>Pezizomycotina</taxon>
        <taxon>Sordariomycetes</taxon>
        <taxon>Hypocreomycetidae</taxon>
        <taxon>Hypocreales</taxon>
        <taxon>Clavicipitaceae</taxon>
        <taxon>Conoideocrella</taxon>
    </lineage>
</organism>
<feature type="non-terminal residue" evidence="2">
    <location>
        <position position="178"/>
    </location>
</feature>
<comment type="caution">
    <text evidence="2">The sequence shown here is derived from an EMBL/GenBank/DDBJ whole genome shotgun (WGS) entry which is preliminary data.</text>
</comment>
<reference evidence="2" key="1">
    <citation type="submission" date="2023-06" db="EMBL/GenBank/DDBJ databases">
        <title>Conoideocrella luteorostrata (Hypocreales: Clavicipitaceae), a potential biocontrol fungus for elongate hemlock scale in United States Christmas tree production areas.</title>
        <authorList>
            <person name="Barrett H."/>
            <person name="Lovett B."/>
            <person name="Macias A.M."/>
            <person name="Stajich J.E."/>
            <person name="Kasson M.T."/>
        </authorList>
    </citation>
    <scope>NUCLEOTIDE SEQUENCE</scope>
    <source>
        <strain evidence="2">ARSEF 14590</strain>
    </source>
</reference>
<evidence type="ECO:0000256" key="1">
    <source>
        <dbReference type="SAM" id="Phobius"/>
    </source>
</evidence>
<keyword evidence="1" id="KW-0472">Membrane</keyword>
<name>A0AAJ0FSG7_9HYPO</name>
<gene>
    <name evidence="2" type="ORF">QQS21_012421</name>
</gene>
<proteinExistence type="predicted"/>
<accession>A0AAJ0FSG7</accession>
<keyword evidence="1" id="KW-1133">Transmembrane helix</keyword>
<sequence length="178" mass="20640">MNSQFTRKPEILAHWRHRLARPTHHWLACAGNPLTYVLLMVRSYRLMMELLSGYFYARSLYVIVLVLLFDLVFEFKHFRKDLNSRGIKKRGGSPSFQSMKLYRGIMTRPDGDFQNNNPQTGVDNVQQPREILQITYLSPFKVNPRLEDPGCLLSVVQSAKFPKLDQIPPKVGMVWATS</sequence>
<keyword evidence="1" id="KW-0812">Transmembrane</keyword>
<keyword evidence="3" id="KW-1185">Reference proteome</keyword>
<protein>
    <submittedName>
        <fullName evidence="2">Uncharacterized protein</fullName>
    </submittedName>
</protein>
<feature type="transmembrane region" description="Helical" evidence="1">
    <location>
        <begin position="56"/>
        <end position="75"/>
    </location>
</feature>
<evidence type="ECO:0000313" key="2">
    <source>
        <dbReference type="EMBL" id="KAK2589904.1"/>
    </source>
</evidence>